<evidence type="ECO:0000313" key="3">
    <source>
        <dbReference type="EMBL" id="AST58366.1"/>
    </source>
</evidence>
<proteinExistence type="inferred from homology"/>
<organism evidence="3 4">
    <name type="scientific">Thermoanaerobacterium thermosaccharolyticum</name>
    <name type="common">Clostridium thermosaccharolyticum</name>
    <dbReference type="NCBI Taxonomy" id="1517"/>
    <lineage>
        <taxon>Bacteria</taxon>
        <taxon>Bacillati</taxon>
        <taxon>Bacillota</taxon>
        <taxon>Clostridia</taxon>
        <taxon>Thermoanaerobacterales</taxon>
        <taxon>Thermoanaerobacteraceae</taxon>
        <taxon>Thermoanaerobacterium</taxon>
    </lineage>
</organism>
<reference evidence="3 4" key="1">
    <citation type="submission" date="2016-08" db="EMBL/GenBank/DDBJ databases">
        <title>A novel genetic cassette of butanologenic Thermoanaerobacterium thermosaccharolyticum that directly convert cellulose to butanol.</title>
        <authorList>
            <person name="Li T."/>
            <person name="He J."/>
        </authorList>
    </citation>
    <scope>NUCLEOTIDE SEQUENCE [LARGE SCALE GENOMIC DNA]</scope>
    <source>
        <strain evidence="3 4">TG57</strain>
    </source>
</reference>
<dbReference type="SUPFAM" id="SSF52540">
    <property type="entry name" value="P-loop containing nucleoside triphosphate hydrolases"/>
    <property type="match status" value="1"/>
</dbReference>
<keyword evidence="2" id="KW-0813">Transport</keyword>
<accession>A0A223I0U4</accession>
<dbReference type="AlphaFoldDB" id="A0A223I0U4"/>
<keyword evidence="3" id="KW-0547">Nucleotide-binding</keyword>
<sequence length="138" mass="15372">MEIRQLIKNLNRERGITFLVSSHILSELYRTATRYILLHKGRVIEELTQQELDGKCRRHILIKTEDAAKTAAALETALHTANFQVMPDGAVRLYDNLDNIKEVAAALSQAGILVTGLSLAGDSLEDYFLHKIGGRQDG</sequence>
<dbReference type="RefSeq" id="WP_217348796.1">
    <property type="nucleotide sequence ID" value="NZ_CP016893.1"/>
</dbReference>
<dbReference type="Proteomes" id="UP000214975">
    <property type="component" value="Chromosome"/>
</dbReference>
<comment type="similarity">
    <text evidence="1">Belongs to the ABC transporter superfamily.</text>
</comment>
<gene>
    <name evidence="3" type="ORF">Thert_02486</name>
</gene>
<dbReference type="EMBL" id="CP016893">
    <property type="protein sequence ID" value="AST58366.1"/>
    <property type="molecule type" value="Genomic_DNA"/>
</dbReference>
<keyword evidence="3" id="KW-0067">ATP-binding</keyword>
<dbReference type="InterPro" id="IPR027417">
    <property type="entry name" value="P-loop_NTPase"/>
</dbReference>
<evidence type="ECO:0000256" key="1">
    <source>
        <dbReference type="ARBA" id="ARBA00005417"/>
    </source>
</evidence>
<dbReference type="PANTHER" id="PTHR43335:SF8">
    <property type="entry name" value="ABC TRANSPORTER, ATP-BINDING PROTEIN"/>
    <property type="match status" value="1"/>
</dbReference>
<dbReference type="PANTHER" id="PTHR43335">
    <property type="entry name" value="ABC TRANSPORTER, ATP-BINDING PROTEIN"/>
    <property type="match status" value="1"/>
</dbReference>
<protein>
    <submittedName>
        <fullName evidence="3">ABC transporter, ATP-binding protein</fullName>
    </submittedName>
</protein>
<dbReference type="GO" id="GO:0005524">
    <property type="term" value="F:ATP binding"/>
    <property type="evidence" value="ECO:0007669"/>
    <property type="project" value="UniProtKB-KW"/>
</dbReference>
<name>A0A223I0U4_THETR</name>
<dbReference type="Gene3D" id="3.40.50.300">
    <property type="entry name" value="P-loop containing nucleotide triphosphate hydrolases"/>
    <property type="match status" value="1"/>
</dbReference>
<evidence type="ECO:0000313" key="4">
    <source>
        <dbReference type="Proteomes" id="UP000214975"/>
    </source>
</evidence>
<evidence type="ECO:0000256" key="2">
    <source>
        <dbReference type="ARBA" id="ARBA00022448"/>
    </source>
</evidence>